<evidence type="ECO:0000313" key="4">
    <source>
        <dbReference type="EMBL" id="CAB4734814.1"/>
    </source>
</evidence>
<evidence type="ECO:0000313" key="5">
    <source>
        <dbReference type="EMBL" id="CAB4821903.1"/>
    </source>
</evidence>
<dbReference type="EMBL" id="CAFAAV010000103">
    <property type="protein sequence ID" value="CAB4821903.1"/>
    <property type="molecule type" value="Genomic_DNA"/>
</dbReference>
<reference evidence="3" key="1">
    <citation type="submission" date="2020-05" db="EMBL/GenBank/DDBJ databases">
        <authorList>
            <person name="Chiriac C."/>
            <person name="Salcher M."/>
            <person name="Ghai R."/>
            <person name="Kavagutti S V."/>
        </authorList>
    </citation>
    <scope>NUCLEOTIDE SEQUENCE</scope>
</reference>
<dbReference type="EMBL" id="CAFBOL010000002">
    <property type="protein sequence ID" value="CAB4971017.1"/>
    <property type="molecule type" value="Genomic_DNA"/>
</dbReference>
<evidence type="ECO:0000256" key="1">
    <source>
        <dbReference type="SAM" id="Coils"/>
    </source>
</evidence>
<gene>
    <name evidence="4" type="ORF">UFOPK2656_02412</name>
    <name evidence="5" type="ORF">UFOPK3099_01434</name>
    <name evidence="6" type="ORF">UFOPK3651_02606</name>
    <name evidence="7" type="ORF">UFOPK3931_00113</name>
    <name evidence="3" type="ORF">UFOPK4189_02603</name>
</gene>
<dbReference type="EMBL" id="CAEZYF010000017">
    <property type="protein sequence ID" value="CAB4734814.1"/>
    <property type="molecule type" value="Genomic_DNA"/>
</dbReference>
<evidence type="ECO:0000313" key="3">
    <source>
        <dbReference type="EMBL" id="CAB4364845.1"/>
    </source>
</evidence>
<feature type="coiled-coil region" evidence="1">
    <location>
        <begin position="54"/>
        <end position="81"/>
    </location>
</feature>
<dbReference type="EMBL" id="CAESGF010000019">
    <property type="protein sequence ID" value="CAB4364845.1"/>
    <property type="molecule type" value="Genomic_DNA"/>
</dbReference>
<sequence>MSVVRVQKRQLEKAKQEKAAAKRERRQSREPLGEASGEAVGAPEHAQDKVLADLAALHQRYADEQLSLEDFEEQRAELVSRLRVD</sequence>
<dbReference type="EMBL" id="CAFBMT010000018">
    <property type="protein sequence ID" value="CAB4947283.1"/>
    <property type="molecule type" value="Genomic_DNA"/>
</dbReference>
<name>A0A6J6A7E2_9ZZZZ</name>
<keyword evidence="1" id="KW-0175">Coiled coil</keyword>
<organism evidence="3">
    <name type="scientific">freshwater metagenome</name>
    <dbReference type="NCBI Taxonomy" id="449393"/>
    <lineage>
        <taxon>unclassified sequences</taxon>
        <taxon>metagenomes</taxon>
        <taxon>ecological metagenomes</taxon>
    </lineage>
</organism>
<feature type="compositionally biased region" description="Basic and acidic residues" evidence="2">
    <location>
        <begin position="9"/>
        <end position="32"/>
    </location>
</feature>
<proteinExistence type="predicted"/>
<evidence type="ECO:0000256" key="2">
    <source>
        <dbReference type="SAM" id="MobiDB-lite"/>
    </source>
</evidence>
<evidence type="ECO:0000313" key="6">
    <source>
        <dbReference type="EMBL" id="CAB4947283.1"/>
    </source>
</evidence>
<evidence type="ECO:0000313" key="7">
    <source>
        <dbReference type="EMBL" id="CAB4971017.1"/>
    </source>
</evidence>
<feature type="region of interest" description="Disordered" evidence="2">
    <location>
        <begin position="1"/>
        <end position="46"/>
    </location>
</feature>
<protein>
    <submittedName>
        <fullName evidence="3">Unannotated protein</fullName>
    </submittedName>
</protein>
<dbReference type="AlphaFoldDB" id="A0A6J6A7E2"/>
<accession>A0A6J6A7E2</accession>